<dbReference type="PROSITE" id="PS00974">
    <property type="entry name" value="MANNITOL_DHGENASE"/>
    <property type="match status" value="1"/>
</dbReference>
<dbReference type="GO" id="GO:0008926">
    <property type="term" value="F:mannitol-1-phosphate 5-dehydrogenase activity"/>
    <property type="evidence" value="ECO:0007669"/>
    <property type="project" value="UniProtKB-EC"/>
</dbReference>
<evidence type="ECO:0000259" key="8">
    <source>
        <dbReference type="Pfam" id="PF08125"/>
    </source>
</evidence>
<dbReference type="EC" id="1.1.1.17" evidence="2"/>
<accession>A0A3A9WEF8</accession>
<feature type="domain" description="Mannitol dehydrogenase N-terminal" evidence="7">
    <location>
        <begin position="37"/>
        <end position="265"/>
    </location>
</feature>
<dbReference type="EMBL" id="RBDX01000036">
    <property type="protein sequence ID" value="RKN04437.1"/>
    <property type="molecule type" value="Genomic_DNA"/>
</dbReference>
<dbReference type="InterPro" id="IPR013328">
    <property type="entry name" value="6PGD_dom2"/>
</dbReference>
<comment type="similarity">
    <text evidence="1">Belongs to the mannitol dehydrogenase family.</text>
</comment>
<dbReference type="Gene3D" id="3.40.50.720">
    <property type="entry name" value="NAD(P)-binding Rossmann-like Domain"/>
    <property type="match status" value="1"/>
</dbReference>
<dbReference type="InterPro" id="IPR000669">
    <property type="entry name" value="Mannitol_DH"/>
</dbReference>
<dbReference type="SUPFAM" id="SSF51735">
    <property type="entry name" value="NAD(P)-binding Rossmann-fold domains"/>
    <property type="match status" value="1"/>
</dbReference>
<dbReference type="InterPro" id="IPR023027">
    <property type="entry name" value="Mannitol_DH_CS"/>
</dbReference>
<evidence type="ECO:0000313" key="12">
    <source>
        <dbReference type="Proteomes" id="UP000275024"/>
    </source>
</evidence>
<evidence type="ECO:0000256" key="3">
    <source>
        <dbReference type="ARBA" id="ARBA00016219"/>
    </source>
</evidence>
<evidence type="ECO:0000313" key="9">
    <source>
        <dbReference type="EMBL" id="RKN04437.1"/>
    </source>
</evidence>
<dbReference type="Pfam" id="PF01232">
    <property type="entry name" value="Mannitol_dh"/>
    <property type="match status" value="1"/>
</dbReference>
<evidence type="ECO:0000313" key="10">
    <source>
        <dbReference type="EMBL" id="RKN15205.1"/>
    </source>
</evidence>
<comment type="catalytic activity">
    <reaction evidence="6">
        <text>D-mannitol 1-phosphate + NAD(+) = beta-D-fructose 6-phosphate + NADH + H(+)</text>
        <dbReference type="Rhea" id="RHEA:19661"/>
        <dbReference type="ChEBI" id="CHEBI:15378"/>
        <dbReference type="ChEBI" id="CHEBI:57540"/>
        <dbReference type="ChEBI" id="CHEBI:57634"/>
        <dbReference type="ChEBI" id="CHEBI:57945"/>
        <dbReference type="ChEBI" id="CHEBI:61381"/>
        <dbReference type="EC" id="1.1.1.17"/>
    </reaction>
</comment>
<keyword evidence="11" id="KW-1185">Reference proteome</keyword>
<evidence type="ECO:0000256" key="1">
    <source>
        <dbReference type="ARBA" id="ARBA00006541"/>
    </source>
</evidence>
<evidence type="ECO:0000256" key="2">
    <source>
        <dbReference type="ARBA" id="ARBA00012939"/>
    </source>
</evidence>
<evidence type="ECO:0000313" key="11">
    <source>
        <dbReference type="Proteomes" id="UP000268652"/>
    </source>
</evidence>
<dbReference type="InterPro" id="IPR013118">
    <property type="entry name" value="Mannitol_DH_C"/>
</dbReference>
<feature type="domain" description="Mannitol dehydrogenase C-terminal" evidence="8">
    <location>
        <begin position="276"/>
        <end position="423"/>
    </location>
</feature>
<keyword evidence="4" id="KW-0560">Oxidoreductase</keyword>
<dbReference type="AlphaFoldDB" id="A0A3A9WEF8"/>
<keyword evidence="5" id="KW-0520">NAD</keyword>
<sequence length="477" mass="50123">MAGPVDRLTGHVGPPPLGAAGLPARVRRVVDRVPPPGILHVGLGGFHRAHQAVYTAGAVAAEGGDWGIVGAAHRSRDVVDALRRQAGLYTVVTVTGERFEPEVIGVHAATHVEVDEPGATETWLADPAIKVVTLTVTESAYATDSAVVQRLARGLRRRHRSADGAPLSLVSCDNLPGNGRVLRRLVTEVVERSDWAERARLLSWLESDVGFPSSMVDRVVPAPTPALRQRIVERCGYDDAAAVAGEPYSAWVVEDDFPAGRPAWERAGAVLTGDATPYEQVKLRLVNAPHSLIAWLGLLDGVGTIAEAVAREDIEGAARRLMKDDMAPTLTPPPGLDPAAFTEVVLARFANTALGHTTAQVGSLGSVKLAARLTPALGVWRSRGAVPRSAALLTAAYLLATVSPAGEALGDPLGPELRRLWADSPTPERYARAALGESALLPQEIGAWGEFAAAVTELMGALHQHGVPAAIRAAVGA</sequence>
<dbReference type="OrthoDB" id="271711at2"/>
<dbReference type="PRINTS" id="PR00084">
    <property type="entry name" value="MTLDHDRGNASE"/>
</dbReference>
<dbReference type="Proteomes" id="UP000268652">
    <property type="component" value="Unassembled WGS sequence"/>
</dbReference>
<dbReference type="RefSeq" id="WP_120700019.1">
    <property type="nucleotide sequence ID" value="NZ_RBDX01000036.1"/>
</dbReference>
<dbReference type="EMBL" id="RBDY01000034">
    <property type="protein sequence ID" value="RKN15205.1"/>
    <property type="molecule type" value="Genomic_DNA"/>
</dbReference>
<evidence type="ECO:0000256" key="4">
    <source>
        <dbReference type="ARBA" id="ARBA00023002"/>
    </source>
</evidence>
<dbReference type="Gene3D" id="1.10.1040.10">
    <property type="entry name" value="N-(1-d-carboxylethyl)-l-norvaline Dehydrogenase, domain 2"/>
    <property type="match status" value="1"/>
</dbReference>
<dbReference type="InterPro" id="IPR013131">
    <property type="entry name" value="Mannitol_DH_N"/>
</dbReference>
<evidence type="ECO:0000259" key="7">
    <source>
        <dbReference type="Pfam" id="PF01232"/>
    </source>
</evidence>
<reference evidence="11 12" key="1">
    <citation type="submission" date="2018-09" db="EMBL/GenBank/DDBJ databases">
        <title>Streptomyces sp. nov. DS1-2, an endophytic actinomycete isolated from roots of Dendrobium scabrilingue.</title>
        <authorList>
            <person name="Kuncharoen N."/>
            <person name="Kudo T."/>
            <person name="Ohkuma M."/>
            <person name="Yuki M."/>
            <person name="Tanasupawat S."/>
        </authorList>
    </citation>
    <scope>NUCLEOTIDE SEQUENCE [LARGE SCALE GENOMIC DNA]</scope>
    <source>
        <strain evidence="9 12">AZ1-7</strain>
        <strain evidence="10 11">DS1-2</strain>
    </source>
</reference>
<evidence type="ECO:0000256" key="6">
    <source>
        <dbReference type="ARBA" id="ARBA00048615"/>
    </source>
</evidence>
<dbReference type="PANTHER" id="PTHR43362:SF1">
    <property type="entry name" value="MANNITOL DEHYDROGENASE 2-RELATED"/>
    <property type="match status" value="1"/>
</dbReference>
<proteinExistence type="inferred from homology"/>
<dbReference type="SUPFAM" id="SSF48179">
    <property type="entry name" value="6-phosphogluconate dehydrogenase C-terminal domain-like"/>
    <property type="match status" value="1"/>
</dbReference>
<dbReference type="InterPro" id="IPR008927">
    <property type="entry name" value="6-PGluconate_DH-like_C_sf"/>
</dbReference>
<comment type="caution">
    <text evidence="9">The sequence shown here is derived from an EMBL/GenBank/DDBJ whole genome shotgun (WGS) entry which is preliminary data.</text>
</comment>
<name>A0A3A9WEF8_9ACTN</name>
<dbReference type="GO" id="GO:0019594">
    <property type="term" value="P:mannitol metabolic process"/>
    <property type="evidence" value="ECO:0007669"/>
    <property type="project" value="InterPro"/>
</dbReference>
<dbReference type="PANTHER" id="PTHR43362">
    <property type="entry name" value="MANNITOL DEHYDROGENASE DSF1-RELATED"/>
    <property type="match status" value="1"/>
</dbReference>
<gene>
    <name evidence="10" type="ORF">D7318_27990</name>
    <name evidence="9" type="ORF">D7319_28585</name>
</gene>
<organism evidence="9 12">
    <name type="scientific">Streptomyces radicis</name>
    <dbReference type="NCBI Taxonomy" id="1750517"/>
    <lineage>
        <taxon>Bacteria</taxon>
        <taxon>Bacillati</taxon>
        <taxon>Actinomycetota</taxon>
        <taxon>Actinomycetes</taxon>
        <taxon>Kitasatosporales</taxon>
        <taxon>Streptomycetaceae</taxon>
        <taxon>Streptomyces</taxon>
    </lineage>
</organism>
<dbReference type="InterPro" id="IPR050988">
    <property type="entry name" value="Mannitol_DH/Oxidoreductase"/>
</dbReference>
<dbReference type="InterPro" id="IPR036291">
    <property type="entry name" value="NAD(P)-bd_dom_sf"/>
</dbReference>
<dbReference type="Pfam" id="PF08125">
    <property type="entry name" value="Mannitol_dh_C"/>
    <property type="match status" value="1"/>
</dbReference>
<protein>
    <recommendedName>
        <fullName evidence="3">Mannitol-1-phosphate 5-dehydrogenase</fullName>
        <ecNumber evidence="2">1.1.1.17</ecNumber>
    </recommendedName>
</protein>
<evidence type="ECO:0000256" key="5">
    <source>
        <dbReference type="ARBA" id="ARBA00023027"/>
    </source>
</evidence>
<dbReference type="Proteomes" id="UP000275024">
    <property type="component" value="Unassembled WGS sequence"/>
</dbReference>